<dbReference type="EMBL" id="ML992508">
    <property type="protein sequence ID" value="KAF2222291.1"/>
    <property type="molecule type" value="Genomic_DNA"/>
</dbReference>
<sequence length="454" mass="51952">MEQSNSRRHDSMMGRKRDRSVSPADAVPDAARTEKRARPSIPTLECFLNPARFPTIRSAIVKHLNVKDLLRLCATTKHIQGHIRSHEWSIDRHLRHFFDSPRDFRSMQAATGTLIFGDFATRFMGFETFELHTMTLVVREGVTASKLRKHLEHQQGYSLHSENDDLQHPRSTQTFTSERRGTSMTVHVELVENPVNADIMDLFTTSVATSFISSNKAYHLFPRTSFKLRETLPFELHSKSDRKYHQLWASRGWRARRREWHDPPSLDQSITGQECATGPIPGKEDLWVSRHRRVGDHISWTLPLGLGQIAQSNLAEELLESTSFSFATPYRSPPDGFDDDWEVHRILMDANMSYSLLESPVLRHCYCVSDLGGGFGVDGLLTEIEKLLNRSVAEQVSLLEQDGRESLFGRDPPDSVYRVRPPPGLPEWWIYEDDAVLRYISVWERKCAASSGGR</sequence>
<evidence type="ECO:0008006" key="4">
    <source>
        <dbReference type="Google" id="ProtNLM"/>
    </source>
</evidence>
<evidence type="ECO:0000256" key="1">
    <source>
        <dbReference type="SAM" id="MobiDB-lite"/>
    </source>
</evidence>
<name>A0A6A6G987_9PEZI</name>
<dbReference type="Proteomes" id="UP000799538">
    <property type="component" value="Unassembled WGS sequence"/>
</dbReference>
<feature type="compositionally biased region" description="Basic and acidic residues" evidence="1">
    <location>
        <begin position="1"/>
        <end position="15"/>
    </location>
</feature>
<accession>A0A6A6G987</accession>
<dbReference type="OrthoDB" id="10025998at2759"/>
<gene>
    <name evidence="2" type="ORF">BDZ85DRAFT_263398</name>
</gene>
<feature type="region of interest" description="Disordered" evidence="1">
    <location>
        <begin position="1"/>
        <end position="37"/>
    </location>
</feature>
<organism evidence="2 3">
    <name type="scientific">Elsinoe ampelina</name>
    <dbReference type="NCBI Taxonomy" id="302913"/>
    <lineage>
        <taxon>Eukaryota</taxon>
        <taxon>Fungi</taxon>
        <taxon>Dikarya</taxon>
        <taxon>Ascomycota</taxon>
        <taxon>Pezizomycotina</taxon>
        <taxon>Dothideomycetes</taxon>
        <taxon>Dothideomycetidae</taxon>
        <taxon>Myriangiales</taxon>
        <taxon>Elsinoaceae</taxon>
        <taxon>Elsinoe</taxon>
    </lineage>
</organism>
<reference evidence="3" key="1">
    <citation type="journal article" date="2020" name="Stud. Mycol.">
        <title>101 Dothideomycetes genomes: A test case for predicting lifestyles and emergence of pathogens.</title>
        <authorList>
            <person name="Haridas S."/>
            <person name="Albert R."/>
            <person name="Binder M."/>
            <person name="Bloem J."/>
            <person name="LaButti K."/>
            <person name="Salamov A."/>
            <person name="Andreopoulos B."/>
            <person name="Baker S."/>
            <person name="Barry K."/>
            <person name="Bills G."/>
            <person name="Bluhm B."/>
            <person name="Cannon C."/>
            <person name="Castanera R."/>
            <person name="Culley D."/>
            <person name="Daum C."/>
            <person name="Ezra D."/>
            <person name="Gonzalez J."/>
            <person name="Henrissat B."/>
            <person name="Kuo A."/>
            <person name="Liang C."/>
            <person name="Lipzen A."/>
            <person name="Lutzoni F."/>
            <person name="Magnuson J."/>
            <person name="Mondo S."/>
            <person name="Nolan M."/>
            <person name="Ohm R."/>
            <person name="Pangilinan J."/>
            <person name="Park H.-J."/>
            <person name="Ramirez L."/>
            <person name="Alfaro M."/>
            <person name="Sun H."/>
            <person name="Tritt A."/>
            <person name="Yoshinaga Y."/>
            <person name="Zwiers L.-H."/>
            <person name="Turgeon B."/>
            <person name="Goodwin S."/>
            <person name="Spatafora J."/>
            <person name="Crous P."/>
            <person name="Grigoriev I."/>
        </authorList>
    </citation>
    <scope>NUCLEOTIDE SEQUENCE [LARGE SCALE GENOMIC DNA]</scope>
    <source>
        <strain evidence="3">CECT 20119</strain>
    </source>
</reference>
<keyword evidence="3" id="KW-1185">Reference proteome</keyword>
<protein>
    <recommendedName>
        <fullName evidence="4">F-box domain-containing protein</fullName>
    </recommendedName>
</protein>
<feature type="region of interest" description="Disordered" evidence="1">
    <location>
        <begin position="158"/>
        <end position="179"/>
    </location>
</feature>
<proteinExistence type="predicted"/>
<dbReference type="AlphaFoldDB" id="A0A6A6G987"/>
<evidence type="ECO:0000313" key="3">
    <source>
        <dbReference type="Proteomes" id="UP000799538"/>
    </source>
</evidence>
<evidence type="ECO:0000313" key="2">
    <source>
        <dbReference type="EMBL" id="KAF2222291.1"/>
    </source>
</evidence>